<keyword evidence="1" id="KW-0812">Transmembrane</keyword>
<evidence type="ECO:0000313" key="2">
    <source>
        <dbReference type="EMBL" id="TIH10670.1"/>
    </source>
</evidence>
<accession>A0A4T2A0Z8</accession>
<comment type="caution">
    <text evidence="2">The sequence shown here is derived from an EMBL/GenBank/DDBJ whole genome shotgun (WGS) entry which is preliminary data.</text>
</comment>
<dbReference type="EMBL" id="RFLV01000001">
    <property type="protein sequence ID" value="TIH10670.1"/>
    <property type="molecule type" value="Genomic_DNA"/>
</dbReference>
<protein>
    <submittedName>
        <fullName evidence="2">Uncharacterized protein</fullName>
    </submittedName>
</protein>
<dbReference type="OrthoDB" id="6160351at2"/>
<keyword evidence="1" id="KW-0472">Membrane</keyword>
<proteinExistence type="predicted"/>
<feature type="transmembrane region" description="Helical" evidence="1">
    <location>
        <begin position="151"/>
        <end position="171"/>
    </location>
</feature>
<evidence type="ECO:0000256" key="1">
    <source>
        <dbReference type="SAM" id="Phobius"/>
    </source>
</evidence>
<name>A0A4T2A0Z8_9PSED</name>
<dbReference type="Proteomes" id="UP000307541">
    <property type="component" value="Unassembled WGS sequence"/>
</dbReference>
<gene>
    <name evidence="2" type="ORF">D8779_08340</name>
</gene>
<organism evidence="2 3">
    <name type="scientific">Pseudomonas leptonychotis</name>
    <dbReference type="NCBI Taxonomy" id="2448482"/>
    <lineage>
        <taxon>Bacteria</taxon>
        <taxon>Pseudomonadati</taxon>
        <taxon>Pseudomonadota</taxon>
        <taxon>Gammaproteobacteria</taxon>
        <taxon>Pseudomonadales</taxon>
        <taxon>Pseudomonadaceae</taxon>
        <taxon>Pseudomonas</taxon>
    </lineage>
</organism>
<sequence length="353" mass="40953">MDNTYYANTAYNPVHIPQQPASAERSWLGKFAKTRLPWGRTQEVAPDHFLRDDTPESLRFWEQVDKERDEQKALGTYKPKPFEGVDLHGGLDHERFRYALLSKRSHFWMYLCGGGRFLFFLGTALLIFVYITELCIVADATWLETAVSFLSMFYILSVFPLACWLIGSLVINKFPRLWFKPSRGPIWELNRRTGLVTVFDYDNNGEYKKNGSIGEITAPFYEFDAYISTAPDRQGLPMNFLYLAHRYRDITINFSSLIAPDRTPELPCALWDFLQNYMDSSRPLPELPCFEKYRALDPITAAHDQQTGRNPRYWIDMDDAAFAAQLDDMSRRINAIDTLSRRNLMAKHVAYAD</sequence>
<evidence type="ECO:0000313" key="3">
    <source>
        <dbReference type="Proteomes" id="UP000307541"/>
    </source>
</evidence>
<feature type="transmembrane region" description="Helical" evidence="1">
    <location>
        <begin position="107"/>
        <end position="131"/>
    </location>
</feature>
<dbReference type="RefSeq" id="WP_136663947.1">
    <property type="nucleotide sequence ID" value="NZ_RFLV01000001.1"/>
</dbReference>
<keyword evidence="3" id="KW-1185">Reference proteome</keyword>
<reference evidence="2 3" key="1">
    <citation type="submission" date="2018-10" db="EMBL/GenBank/DDBJ databases">
        <title>Pseudomonas leptonychotis sp. nov., isolated from Weddell seals in Antarctica.</title>
        <authorList>
            <person name="Novakova D."/>
            <person name="Svec P."/>
            <person name="Kralova S."/>
            <person name="Kristofova L."/>
            <person name="Zeman M."/>
            <person name="Pantucek R."/>
            <person name="Maslanova I."/>
            <person name="Sedlacek I."/>
        </authorList>
    </citation>
    <scope>NUCLEOTIDE SEQUENCE [LARGE SCALE GENOMIC DNA]</scope>
    <source>
        <strain evidence="2 3">CCM 8849</strain>
    </source>
</reference>
<dbReference type="AlphaFoldDB" id="A0A4T2A0Z8"/>
<keyword evidence="1" id="KW-1133">Transmembrane helix</keyword>